<reference evidence="5" key="1">
    <citation type="journal article" date="2019" name="Int. J. Syst. Evol. Microbiol.">
        <title>The Global Catalogue of Microorganisms (GCM) 10K type strain sequencing project: providing services to taxonomists for standard genome sequencing and annotation.</title>
        <authorList>
            <consortium name="The Broad Institute Genomics Platform"/>
            <consortium name="The Broad Institute Genome Sequencing Center for Infectious Disease"/>
            <person name="Wu L."/>
            <person name="Ma J."/>
        </authorList>
    </citation>
    <scope>NUCLEOTIDE SEQUENCE [LARGE SCALE GENOMIC DNA]</scope>
    <source>
        <strain evidence="5">KCTC 23314</strain>
    </source>
</reference>
<accession>A0ABQ3G5J2</accession>
<evidence type="ECO:0000256" key="2">
    <source>
        <dbReference type="ARBA" id="ARBA00023239"/>
    </source>
</evidence>
<dbReference type="RefSeq" id="WP_189688422.1">
    <property type="nucleotide sequence ID" value="NZ_BMYK01000012.1"/>
</dbReference>
<organism evidence="4 5">
    <name type="scientific">Pseudorhodoferax aquiterrae</name>
    <dbReference type="NCBI Taxonomy" id="747304"/>
    <lineage>
        <taxon>Bacteria</taxon>
        <taxon>Pseudomonadati</taxon>
        <taxon>Pseudomonadota</taxon>
        <taxon>Betaproteobacteria</taxon>
        <taxon>Burkholderiales</taxon>
        <taxon>Comamonadaceae</taxon>
    </lineage>
</organism>
<evidence type="ECO:0000313" key="4">
    <source>
        <dbReference type="EMBL" id="GHC89473.1"/>
    </source>
</evidence>
<dbReference type="PANTHER" id="PTHR28004:SF8">
    <property type="entry name" value="D-SERINE DEAMINASE"/>
    <property type="match status" value="1"/>
</dbReference>
<dbReference type="Pfam" id="PF01168">
    <property type="entry name" value="Ala_racemase_N"/>
    <property type="match status" value="1"/>
</dbReference>
<sequence length="424" mass="45544">MTTDTILDTSYKGFPRTSPPLARSAIGSAGWHVLDGKLPLPLAVIKRSALAHNLAWMQAFVRERGIELAPHGKTTMSPELFSRQLAAGAWGLTFATVTQLAVGVAAGARRTLIANQVVTDDDLAGIQALLAAHEGLRVVFLVDSLAQLGLIEQWFAAHPASQLFEVMLEVGVPGARTGCRTQDEAATLARALKASTAVRLAGIECYEGGGATGRSDHDAAYADALMTRVEAIARLCAEEALFENDEVLLSAGGSAIFDLVADRLTPALGRPVRGLLRSGCYVTHDHGNYKRLLASVAERCGCTETLLPALEVWAAVQSRPEPGLAILTCGRRDISYDLEMPIPFARAPRGVLAPQAIPASWKITALNDQHAYLRWDAADEASAPVVGERIGLGISHPCTTFDKWHWMPIVEDDYRVTDAVTLHF</sequence>
<dbReference type="InterPro" id="IPR051466">
    <property type="entry name" value="D-amino_acid_metab_enzyme"/>
</dbReference>
<dbReference type="PANTHER" id="PTHR28004">
    <property type="entry name" value="ZGC:162816-RELATED"/>
    <property type="match status" value="1"/>
</dbReference>
<dbReference type="EMBL" id="BMYK01000012">
    <property type="protein sequence ID" value="GHC89473.1"/>
    <property type="molecule type" value="Genomic_DNA"/>
</dbReference>
<proteinExistence type="inferred from homology"/>
<dbReference type="Gene3D" id="2.40.37.20">
    <property type="entry name" value="D-serine dehydratase-like domain"/>
    <property type="match status" value="1"/>
</dbReference>
<comment type="similarity">
    <text evidence="1">Belongs to the DSD1 family.</text>
</comment>
<comment type="caution">
    <text evidence="4">The sequence shown here is derived from an EMBL/GenBank/DDBJ whole genome shotgun (WGS) entry which is preliminary data.</text>
</comment>
<dbReference type="Gene3D" id="3.20.20.10">
    <property type="entry name" value="Alanine racemase"/>
    <property type="match status" value="1"/>
</dbReference>
<evidence type="ECO:0000256" key="1">
    <source>
        <dbReference type="ARBA" id="ARBA00005323"/>
    </source>
</evidence>
<dbReference type="SMART" id="SM01119">
    <property type="entry name" value="D-ser_dehydrat"/>
    <property type="match status" value="1"/>
</dbReference>
<evidence type="ECO:0000259" key="3">
    <source>
        <dbReference type="SMART" id="SM01119"/>
    </source>
</evidence>
<name>A0ABQ3G5J2_9BURK</name>
<dbReference type="Pfam" id="PF14031">
    <property type="entry name" value="D-ser_dehydrat"/>
    <property type="match status" value="1"/>
</dbReference>
<keyword evidence="5" id="KW-1185">Reference proteome</keyword>
<dbReference type="InterPro" id="IPR026956">
    <property type="entry name" value="D-ser_dehydrat-like_dom"/>
</dbReference>
<protein>
    <submittedName>
        <fullName evidence="4">Deaminase</fullName>
    </submittedName>
</protein>
<dbReference type="Proteomes" id="UP000626210">
    <property type="component" value="Unassembled WGS sequence"/>
</dbReference>
<feature type="domain" description="D-serine dehydratase-like" evidence="3">
    <location>
        <begin position="309"/>
        <end position="411"/>
    </location>
</feature>
<dbReference type="InterPro" id="IPR029066">
    <property type="entry name" value="PLP-binding_barrel"/>
</dbReference>
<gene>
    <name evidence="4" type="primary">ptpT</name>
    <name evidence="4" type="ORF">GCM10007320_37130</name>
</gene>
<dbReference type="InterPro" id="IPR042208">
    <property type="entry name" value="D-ser_dehydrat-like_sf"/>
</dbReference>
<dbReference type="CDD" id="cd06818">
    <property type="entry name" value="PLPDE_III_cryptic_DSD"/>
    <property type="match status" value="1"/>
</dbReference>
<keyword evidence="2" id="KW-0456">Lyase</keyword>
<dbReference type="SUPFAM" id="SSF51419">
    <property type="entry name" value="PLP-binding barrel"/>
    <property type="match status" value="1"/>
</dbReference>
<dbReference type="InterPro" id="IPR001608">
    <property type="entry name" value="Ala_racemase_N"/>
</dbReference>
<evidence type="ECO:0000313" key="5">
    <source>
        <dbReference type="Proteomes" id="UP000626210"/>
    </source>
</evidence>